<feature type="domain" description="ThuA-like" evidence="1">
    <location>
        <begin position="19"/>
        <end position="193"/>
    </location>
</feature>
<dbReference type="InterPro" id="IPR029062">
    <property type="entry name" value="Class_I_gatase-like"/>
</dbReference>
<dbReference type="KEGG" id="phy:AJ81_06215"/>
<dbReference type="RefSeq" id="WP_031505399.1">
    <property type="nucleotide sequence ID" value="NC_022795.1"/>
</dbReference>
<name>A0A0X1KRH0_9THEM</name>
<dbReference type="PATRIC" id="fig|1123384.7.peg.1249"/>
<dbReference type="PaxDb" id="1123384-AJ81_06215"/>
<dbReference type="Gene3D" id="3.40.50.880">
    <property type="match status" value="1"/>
</dbReference>
<dbReference type="STRING" id="1123384.AJ81_06215"/>
<evidence type="ECO:0000259" key="1">
    <source>
        <dbReference type="Pfam" id="PF06283"/>
    </source>
</evidence>
<accession>A0A0X1KRH0</accession>
<sequence>MKLFSFLGDRYHDKKAFFDVLSEALKKQFGSFQVEEGQNLEEALRENPNSIVIAKWGLSESGTFWLDEELVQLLTRWAENGGRLFVWHSGLARYPQSYAELVGGRFIFHPERTSVRYFTEDGFSFEIFDEHYFVELRGNVEVFLWSESIFGRSTAGWKKLLGSGKILALTPAHDEEALKNEKFKQLLEKSLNWLLS</sequence>
<dbReference type="OrthoDB" id="9812305at2"/>
<protein>
    <recommendedName>
        <fullName evidence="1">ThuA-like domain-containing protein</fullName>
    </recommendedName>
</protein>
<gene>
    <name evidence="2" type="ORF">AJ81_06215</name>
</gene>
<evidence type="ECO:0000313" key="3">
    <source>
        <dbReference type="Proteomes" id="UP000077469"/>
    </source>
</evidence>
<dbReference type="SUPFAM" id="SSF52317">
    <property type="entry name" value="Class I glutamine amidotransferase-like"/>
    <property type="match status" value="1"/>
</dbReference>
<dbReference type="Proteomes" id="UP000077469">
    <property type="component" value="Chromosome"/>
</dbReference>
<evidence type="ECO:0000313" key="2">
    <source>
        <dbReference type="EMBL" id="AJC73853.1"/>
    </source>
</evidence>
<dbReference type="InterPro" id="IPR029010">
    <property type="entry name" value="ThuA-like"/>
</dbReference>
<dbReference type="EMBL" id="CP007141">
    <property type="protein sequence ID" value="AJC73853.1"/>
    <property type="molecule type" value="Genomic_DNA"/>
</dbReference>
<dbReference type="Pfam" id="PF06283">
    <property type="entry name" value="ThuA"/>
    <property type="match status" value="1"/>
</dbReference>
<keyword evidence="3" id="KW-1185">Reference proteome</keyword>
<proteinExistence type="predicted"/>
<dbReference type="AlphaFoldDB" id="A0A0X1KRH0"/>
<organism evidence="2 3">
    <name type="scientific">Pseudothermotoga hypogea DSM 11164 = NBRC 106472</name>
    <dbReference type="NCBI Taxonomy" id="1123384"/>
    <lineage>
        <taxon>Bacteria</taxon>
        <taxon>Thermotogati</taxon>
        <taxon>Thermotogota</taxon>
        <taxon>Thermotogae</taxon>
        <taxon>Thermotogales</taxon>
        <taxon>Thermotogaceae</taxon>
        <taxon>Pseudothermotoga</taxon>
    </lineage>
</organism>
<reference evidence="2 3" key="1">
    <citation type="submission" date="2014-01" db="EMBL/GenBank/DDBJ databases">
        <title>Genome sequencing of Thermotog hypogea.</title>
        <authorList>
            <person name="Zhang X."/>
            <person name="Alvare G."/>
            <person name="Fristensky B."/>
            <person name="Chen L."/>
            <person name="Suen T."/>
            <person name="Chen Q."/>
            <person name="Ma K."/>
        </authorList>
    </citation>
    <scope>NUCLEOTIDE SEQUENCE [LARGE SCALE GENOMIC DNA]</scope>
    <source>
        <strain evidence="2 3">DSM 11164</strain>
    </source>
</reference>